<evidence type="ECO:0000313" key="4">
    <source>
        <dbReference type="Proteomes" id="UP000264310"/>
    </source>
</evidence>
<dbReference type="Proteomes" id="UP000264310">
    <property type="component" value="Unassembled WGS sequence"/>
</dbReference>
<evidence type="ECO:0000256" key="2">
    <source>
        <dbReference type="SAM" id="Phobius"/>
    </source>
</evidence>
<keyword evidence="4" id="KW-1185">Reference proteome</keyword>
<name>A0A371X4W8_9HYPH</name>
<organism evidence="3 4">
    <name type="scientific">Fulvimarina endophytica</name>
    <dbReference type="NCBI Taxonomy" id="2293836"/>
    <lineage>
        <taxon>Bacteria</taxon>
        <taxon>Pseudomonadati</taxon>
        <taxon>Pseudomonadota</taxon>
        <taxon>Alphaproteobacteria</taxon>
        <taxon>Hyphomicrobiales</taxon>
        <taxon>Aurantimonadaceae</taxon>
        <taxon>Fulvimarina</taxon>
    </lineage>
</organism>
<proteinExistence type="predicted"/>
<dbReference type="RefSeq" id="WP_116682688.1">
    <property type="nucleotide sequence ID" value="NZ_QURL01000003.1"/>
</dbReference>
<keyword evidence="2" id="KW-0472">Membrane</keyword>
<sequence>MRPRPSSRGEGDDFNPIVDLVLSILAVSILLLALVGRDGAMRIGELEARIGAVRPPEAGIPVPPPAPGRSSADPANPALDAEEPAEAILARTRYHRAVLGTSPPRSADGFLAAGRIEDEVIPEIRTVLGRDLAGGESLLEAMQANGLVIEVDTAARPRQTLSDAWRESVAVAERLRAGLTASPLPLACIAIVPFGPERSSLVSALSRRGGPEGNAPPLAGAQLGPVATPALGSLLSGQSGETTIRIVAEATLLDTSLCDHESLRRAIVDWIAAD</sequence>
<dbReference type="AlphaFoldDB" id="A0A371X4W8"/>
<keyword evidence="2" id="KW-0812">Transmembrane</keyword>
<dbReference type="EMBL" id="QURL01000003">
    <property type="protein sequence ID" value="RFC64272.1"/>
    <property type="molecule type" value="Genomic_DNA"/>
</dbReference>
<feature type="region of interest" description="Disordered" evidence="1">
    <location>
        <begin position="55"/>
        <end position="78"/>
    </location>
</feature>
<evidence type="ECO:0000313" key="3">
    <source>
        <dbReference type="EMBL" id="RFC64272.1"/>
    </source>
</evidence>
<evidence type="ECO:0000256" key="1">
    <source>
        <dbReference type="SAM" id="MobiDB-lite"/>
    </source>
</evidence>
<gene>
    <name evidence="3" type="ORF">DYI37_08000</name>
</gene>
<protein>
    <submittedName>
        <fullName evidence="3">Uncharacterized protein</fullName>
    </submittedName>
</protein>
<accession>A0A371X4W8</accession>
<reference evidence="3 4" key="1">
    <citation type="submission" date="2018-08" db="EMBL/GenBank/DDBJ databases">
        <title>Fulvimarina sp. 85, whole genome shotgun sequence.</title>
        <authorList>
            <person name="Tuo L."/>
        </authorList>
    </citation>
    <scope>NUCLEOTIDE SEQUENCE [LARGE SCALE GENOMIC DNA]</scope>
    <source>
        <strain evidence="3 4">85</strain>
    </source>
</reference>
<feature type="transmembrane region" description="Helical" evidence="2">
    <location>
        <begin position="20"/>
        <end position="36"/>
    </location>
</feature>
<keyword evidence="2" id="KW-1133">Transmembrane helix</keyword>
<comment type="caution">
    <text evidence="3">The sequence shown here is derived from an EMBL/GenBank/DDBJ whole genome shotgun (WGS) entry which is preliminary data.</text>
</comment>